<evidence type="ECO:0000256" key="6">
    <source>
        <dbReference type="ARBA" id="ARBA00023136"/>
    </source>
</evidence>
<keyword evidence="10" id="KW-1185">Reference proteome</keyword>
<dbReference type="PANTHER" id="PTHR42920">
    <property type="entry name" value="OS03G0707200 PROTEIN-RELATED"/>
    <property type="match status" value="1"/>
</dbReference>
<feature type="transmembrane region" description="Helical" evidence="7">
    <location>
        <begin position="134"/>
        <end position="156"/>
    </location>
</feature>
<feature type="transmembrane region" description="Helical" evidence="7">
    <location>
        <begin position="251"/>
        <end position="271"/>
    </location>
</feature>
<feature type="transmembrane region" description="Helical" evidence="7">
    <location>
        <begin position="109"/>
        <end position="127"/>
    </location>
</feature>
<evidence type="ECO:0000256" key="2">
    <source>
        <dbReference type="ARBA" id="ARBA00007362"/>
    </source>
</evidence>
<keyword evidence="3" id="KW-1003">Cell membrane</keyword>
<dbReference type="RefSeq" id="WP_349173188.1">
    <property type="nucleotide sequence ID" value="NZ_JBBMEU010000009.1"/>
</dbReference>
<protein>
    <submittedName>
        <fullName evidence="9">DMT family transporter</fullName>
    </submittedName>
</protein>
<reference evidence="9 10" key="1">
    <citation type="submission" date="2024-03" db="EMBL/GenBank/DDBJ databases">
        <title>Human intestinal bacterial collection.</title>
        <authorList>
            <person name="Pauvert C."/>
            <person name="Hitch T.C.A."/>
            <person name="Clavel T."/>
        </authorList>
    </citation>
    <scope>NUCLEOTIDE SEQUENCE [LARGE SCALE GENOMIC DNA]</scope>
    <source>
        <strain evidence="9 10">CLA-AA-H81</strain>
    </source>
</reference>
<gene>
    <name evidence="9" type="ORF">WMO23_02635</name>
</gene>
<feature type="transmembrane region" description="Helical" evidence="7">
    <location>
        <begin position="40"/>
        <end position="58"/>
    </location>
</feature>
<dbReference type="Gene3D" id="1.10.3730.20">
    <property type="match status" value="1"/>
</dbReference>
<comment type="subcellular location">
    <subcellularLocation>
        <location evidence="1">Cell membrane</location>
        <topology evidence="1">Multi-pass membrane protein</topology>
    </subcellularLocation>
</comment>
<feature type="transmembrane region" description="Helical" evidence="7">
    <location>
        <begin position="277"/>
        <end position="297"/>
    </location>
</feature>
<dbReference type="InterPro" id="IPR037185">
    <property type="entry name" value="EmrE-like"/>
</dbReference>
<dbReference type="EMBL" id="JBBMEU010000009">
    <property type="protein sequence ID" value="MEQ2421632.1"/>
    <property type="molecule type" value="Genomic_DNA"/>
</dbReference>
<feature type="transmembrane region" description="Helical" evidence="7">
    <location>
        <begin position="162"/>
        <end position="182"/>
    </location>
</feature>
<dbReference type="InterPro" id="IPR051258">
    <property type="entry name" value="Diverse_Substrate_Transporter"/>
</dbReference>
<name>A0ABV1CWF7_9FIRM</name>
<keyword evidence="4 7" id="KW-0812">Transmembrane</keyword>
<evidence type="ECO:0000256" key="3">
    <source>
        <dbReference type="ARBA" id="ARBA00022475"/>
    </source>
</evidence>
<evidence type="ECO:0000313" key="9">
    <source>
        <dbReference type="EMBL" id="MEQ2421632.1"/>
    </source>
</evidence>
<feature type="transmembrane region" description="Helical" evidence="7">
    <location>
        <begin position="191"/>
        <end position="210"/>
    </location>
</feature>
<dbReference type="PANTHER" id="PTHR42920:SF5">
    <property type="entry name" value="EAMA DOMAIN-CONTAINING PROTEIN"/>
    <property type="match status" value="1"/>
</dbReference>
<comment type="caution">
    <text evidence="9">The sequence shown here is derived from an EMBL/GenBank/DDBJ whole genome shotgun (WGS) entry which is preliminary data.</text>
</comment>
<evidence type="ECO:0000259" key="8">
    <source>
        <dbReference type="Pfam" id="PF00892"/>
    </source>
</evidence>
<proteinExistence type="inferred from homology"/>
<dbReference type="InterPro" id="IPR000620">
    <property type="entry name" value="EamA_dom"/>
</dbReference>
<keyword evidence="5 7" id="KW-1133">Transmembrane helix</keyword>
<dbReference type="SUPFAM" id="SSF103481">
    <property type="entry name" value="Multidrug resistance efflux transporter EmrE"/>
    <property type="match status" value="1"/>
</dbReference>
<feature type="transmembrane region" description="Helical" evidence="7">
    <location>
        <begin position="216"/>
        <end position="239"/>
    </location>
</feature>
<dbReference type="Pfam" id="PF00892">
    <property type="entry name" value="EamA"/>
    <property type="match status" value="2"/>
</dbReference>
<feature type="transmembrane region" description="Helical" evidence="7">
    <location>
        <begin position="78"/>
        <end position="97"/>
    </location>
</feature>
<evidence type="ECO:0000256" key="1">
    <source>
        <dbReference type="ARBA" id="ARBA00004651"/>
    </source>
</evidence>
<sequence>MYHSQAKGTILLLITALIWGAAFVAQSVGMDYIGPFTFSAARDVIAIIVLIPVILLFADKGTDGTYPPILQQLKPDRITLIGGAWCGLVLGAADTLQQVGISMTTAGKAGFITALYIILVPFMGHFMGRKVPRIIVICVALAIAGFYLLCINGDFQVSFGDFLVLCCAVFFALHILVIDHFLLKKANSIKLSWVQFATAFLFSGTLTVLFEQPDWSALWAAKWPLLYAGGLSSGVAYTLQIVGQKYTEPTTATLIMSLESVFAALAGWLILGEVMTAKELTGCILVFAAVILAQIPLPHLSFRQKN</sequence>
<evidence type="ECO:0000256" key="7">
    <source>
        <dbReference type="SAM" id="Phobius"/>
    </source>
</evidence>
<evidence type="ECO:0000256" key="5">
    <source>
        <dbReference type="ARBA" id="ARBA00022989"/>
    </source>
</evidence>
<organism evidence="9 10">
    <name type="scientific">Megasphaera intestinihominis</name>
    <dbReference type="NCBI Taxonomy" id="3133159"/>
    <lineage>
        <taxon>Bacteria</taxon>
        <taxon>Bacillati</taxon>
        <taxon>Bacillota</taxon>
        <taxon>Negativicutes</taxon>
        <taxon>Veillonellales</taxon>
        <taxon>Veillonellaceae</taxon>
        <taxon>Megasphaera</taxon>
    </lineage>
</organism>
<keyword evidence="6 7" id="KW-0472">Membrane</keyword>
<comment type="similarity">
    <text evidence="2">Belongs to the EamA transporter family.</text>
</comment>
<feature type="domain" description="EamA" evidence="8">
    <location>
        <begin position="7"/>
        <end position="149"/>
    </location>
</feature>
<dbReference type="Proteomes" id="UP001433088">
    <property type="component" value="Unassembled WGS sequence"/>
</dbReference>
<feature type="domain" description="EamA" evidence="8">
    <location>
        <begin position="159"/>
        <end position="292"/>
    </location>
</feature>
<evidence type="ECO:0000256" key="4">
    <source>
        <dbReference type="ARBA" id="ARBA00022692"/>
    </source>
</evidence>
<evidence type="ECO:0000313" key="10">
    <source>
        <dbReference type="Proteomes" id="UP001433088"/>
    </source>
</evidence>
<accession>A0ABV1CWF7</accession>